<accession>A0A7S1M7G1</accession>
<evidence type="ECO:0000256" key="1">
    <source>
        <dbReference type="SAM" id="Coils"/>
    </source>
</evidence>
<reference evidence="3" key="1">
    <citation type="submission" date="2021-01" db="EMBL/GenBank/DDBJ databases">
        <authorList>
            <person name="Corre E."/>
            <person name="Pelletier E."/>
            <person name="Niang G."/>
            <person name="Scheremetjew M."/>
            <person name="Finn R."/>
            <person name="Kale V."/>
            <person name="Holt S."/>
            <person name="Cochrane G."/>
            <person name="Meng A."/>
            <person name="Brown T."/>
            <person name="Cohen L."/>
        </authorList>
    </citation>
    <scope>NUCLEOTIDE SEQUENCE</scope>
    <source>
        <strain evidence="3">CCAP 1951/1</strain>
    </source>
</reference>
<gene>
    <name evidence="3" type="ORF">NDES1114_LOCUS18632</name>
</gene>
<proteinExistence type="predicted"/>
<evidence type="ECO:0000256" key="2">
    <source>
        <dbReference type="SAM" id="MobiDB-lite"/>
    </source>
</evidence>
<feature type="coiled-coil region" evidence="1">
    <location>
        <begin position="381"/>
        <end position="418"/>
    </location>
</feature>
<feature type="compositionally biased region" description="Low complexity" evidence="2">
    <location>
        <begin position="621"/>
        <end position="636"/>
    </location>
</feature>
<feature type="region of interest" description="Disordered" evidence="2">
    <location>
        <begin position="527"/>
        <end position="550"/>
    </location>
</feature>
<dbReference type="EMBL" id="HBGF01028103">
    <property type="protein sequence ID" value="CAD9123519.1"/>
    <property type="molecule type" value="Transcribed_RNA"/>
</dbReference>
<protein>
    <submittedName>
        <fullName evidence="3">Uncharacterized protein</fullName>
    </submittedName>
</protein>
<feature type="compositionally biased region" description="Basic and acidic residues" evidence="2">
    <location>
        <begin position="258"/>
        <end position="274"/>
    </location>
</feature>
<feature type="region of interest" description="Disordered" evidence="2">
    <location>
        <begin position="258"/>
        <end position="278"/>
    </location>
</feature>
<organism evidence="3">
    <name type="scientific">Neobodo designis</name>
    <name type="common">Flagellated protozoan</name>
    <name type="synonym">Bodo designis</name>
    <dbReference type="NCBI Taxonomy" id="312471"/>
    <lineage>
        <taxon>Eukaryota</taxon>
        <taxon>Discoba</taxon>
        <taxon>Euglenozoa</taxon>
        <taxon>Kinetoplastea</taxon>
        <taxon>Metakinetoplastina</taxon>
        <taxon>Neobodonida</taxon>
        <taxon>Neobodo</taxon>
    </lineage>
</organism>
<name>A0A7S1M7G1_NEODS</name>
<evidence type="ECO:0000313" key="3">
    <source>
        <dbReference type="EMBL" id="CAD9123519.1"/>
    </source>
</evidence>
<feature type="compositionally biased region" description="Basic and acidic residues" evidence="2">
    <location>
        <begin position="527"/>
        <end position="536"/>
    </location>
</feature>
<feature type="region of interest" description="Disordered" evidence="2">
    <location>
        <begin position="620"/>
        <end position="647"/>
    </location>
</feature>
<feature type="coiled-coil region" evidence="1">
    <location>
        <begin position="149"/>
        <end position="211"/>
    </location>
</feature>
<feature type="region of interest" description="Disordered" evidence="2">
    <location>
        <begin position="19"/>
        <end position="66"/>
    </location>
</feature>
<sequence>MSRLEHLADDVTPARLSVHRTRTSLSSPLRTEATLPRLDLSPESPIPAAQRKGREGEGMSESRRQAAQEERFCQKCADAKQLESQNAELSELVVALEADQQKLMRHHTILKATIDEMHTELAEERKRSAELMGRVRAIDEEWKGALLSVESLNRDRETSQQEHRALSAALDEARQHASAESAARFSAEEARSKLEVELEAAHRRLSEHRKRFDEQTAVLNAEISHEKKLCTEAVSRTCDLEDRLGQRTEQLETTRAELGEARDRAQRQTDELRKRASNAQQLAKQLEAVKAQLTESMNEVDKKYQQLHDVAGDIVVLGDRLKLLDPDAFSGFLPNANPRSQLKSMSRGVEALIKARVADRKELCAKRKQVAELETARRVAADAQEATASKLEDALRRLKDAETKLQAASARAVSDENDHRQRCALQDSLLQEQRTVEDLRFRLTEMQVAAQSDKSVVASQAKQIEVLAAEAAACRASLADAESKLEASADIVAKAKRRESKAHAAAKHAEDQVTTLTAQVQKLETALKHAQAEASRRRQRSPSPKAPLAPVCVNREGSIEAEVKRFVTRHGAPDGLSVADSLNHISATLCAESRELAALRREIHQERERGLFLEAELSAIRSTSPQSGTPPSGGRRTLPTPMATSPGVAIDSRLKPCLL</sequence>
<dbReference type="AlphaFoldDB" id="A0A7S1M7G1"/>
<feature type="compositionally biased region" description="Basic and acidic residues" evidence="2">
    <location>
        <begin position="52"/>
        <end position="66"/>
    </location>
</feature>
<keyword evidence="1" id="KW-0175">Coiled coil</keyword>